<dbReference type="AlphaFoldDB" id="A0A0W0SQ67"/>
<dbReference type="PATRIC" id="fig|1212489.4.peg.1960"/>
<comment type="caution">
    <text evidence="2">The sequence shown here is derived from an EMBL/GenBank/DDBJ whole genome shotgun (WGS) entry which is preliminary data.</text>
</comment>
<evidence type="ECO:0008006" key="4">
    <source>
        <dbReference type="Google" id="ProtNLM"/>
    </source>
</evidence>
<evidence type="ECO:0000313" key="2">
    <source>
        <dbReference type="EMBL" id="KTC85528.1"/>
    </source>
</evidence>
<proteinExistence type="predicted"/>
<feature type="chain" id="PRO_5006912226" description="Lipoprotein" evidence="1">
    <location>
        <begin position="20"/>
        <end position="82"/>
    </location>
</feature>
<organism evidence="2 3">
    <name type="scientific">Legionella drozanskii LLAP-1</name>
    <dbReference type="NCBI Taxonomy" id="1212489"/>
    <lineage>
        <taxon>Bacteria</taxon>
        <taxon>Pseudomonadati</taxon>
        <taxon>Pseudomonadota</taxon>
        <taxon>Gammaproteobacteria</taxon>
        <taxon>Legionellales</taxon>
        <taxon>Legionellaceae</taxon>
        <taxon>Legionella</taxon>
    </lineage>
</organism>
<accession>A0A0W0SQ67</accession>
<evidence type="ECO:0000256" key="1">
    <source>
        <dbReference type="SAM" id="SignalP"/>
    </source>
</evidence>
<dbReference type="Proteomes" id="UP000054736">
    <property type="component" value="Unassembled WGS sequence"/>
</dbReference>
<keyword evidence="1" id="KW-0732">Signal</keyword>
<dbReference type="EMBL" id="LNXY01000027">
    <property type="protein sequence ID" value="KTC85528.1"/>
    <property type="molecule type" value="Genomic_DNA"/>
</dbReference>
<keyword evidence="3" id="KW-1185">Reference proteome</keyword>
<name>A0A0W0SQ67_9GAMM</name>
<reference evidence="2 3" key="1">
    <citation type="submission" date="2015-11" db="EMBL/GenBank/DDBJ databases">
        <title>Genomic analysis of 38 Legionella species identifies large and diverse effector repertoires.</title>
        <authorList>
            <person name="Burstein D."/>
            <person name="Amaro F."/>
            <person name="Zusman T."/>
            <person name="Lifshitz Z."/>
            <person name="Cohen O."/>
            <person name="Gilbert J.A."/>
            <person name="Pupko T."/>
            <person name="Shuman H.A."/>
            <person name="Segal G."/>
        </authorList>
    </citation>
    <scope>NUCLEOTIDE SEQUENCE [LARGE SCALE GENOMIC DNA]</scope>
    <source>
        <strain evidence="2 3">ATCC 700990</strain>
    </source>
</reference>
<evidence type="ECO:0000313" key="3">
    <source>
        <dbReference type="Proteomes" id="UP000054736"/>
    </source>
</evidence>
<sequence>MNKIIMGICLGLLTSLSFATSSATDLNQAQWTCSTNASSASTDTDKAADNKMSQNKTSASNAFSFAAQNCRDCTKITCEASQ</sequence>
<feature type="signal peptide" evidence="1">
    <location>
        <begin position="1"/>
        <end position="19"/>
    </location>
</feature>
<protein>
    <recommendedName>
        <fullName evidence="4">Lipoprotein</fullName>
    </recommendedName>
</protein>
<dbReference type="RefSeq" id="WP_058496156.1">
    <property type="nucleotide sequence ID" value="NZ_CAAAIU010000005.1"/>
</dbReference>
<gene>
    <name evidence="2" type="ORF">Ldro_1853</name>
</gene>